<evidence type="ECO:0000256" key="1">
    <source>
        <dbReference type="ARBA" id="ARBA00004123"/>
    </source>
</evidence>
<proteinExistence type="inferred from homology"/>
<dbReference type="PANTHER" id="PTHR10625:SF23">
    <property type="entry name" value="HISTONE DEACETYLASE 11"/>
    <property type="match status" value="1"/>
</dbReference>
<dbReference type="InterPro" id="IPR037138">
    <property type="entry name" value="His_deacetylse_dom_sf"/>
</dbReference>
<dbReference type="Proteomes" id="UP000504606">
    <property type="component" value="Unplaced"/>
</dbReference>
<dbReference type="OrthoDB" id="437693at2759"/>
<keyword evidence="7" id="KW-0805">Transcription regulation</keyword>
<dbReference type="RefSeq" id="XP_026273515.2">
    <property type="nucleotide sequence ID" value="XM_026417730.2"/>
</dbReference>
<dbReference type="CTD" id="79885"/>
<evidence type="ECO:0000256" key="11">
    <source>
        <dbReference type="ARBA" id="ARBA00059784"/>
    </source>
</evidence>
<dbReference type="GO" id="GO:0141221">
    <property type="term" value="F:histone deacetylase activity, hydrolytic mechanism"/>
    <property type="evidence" value="ECO:0007669"/>
    <property type="project" value="UniProtKB-EC"/>
</dbReference>
<accession>A0A6J1S2W8</accession>
<dbReference type="GO" id="GO:0000118">
    <property type="term" value="C:histone deacetylase complex"/>
    <property type="evidence" value="ECO:0007669"/>
    <property type="project" value="TreeGrafter"/>
</dbReference>
<evidence type="ECO:0000256" key="5">
    <source>
        <dbReference type="ARBA" id="ARBA00022801"/>
    </source>
</evidence>
<evidence type="ECO:0000313" key="16">
    <source>
        <dbReference type="RefSeq" id="XP_026273515.2"/>
    </source>
</evidence>
<evidence type="ECO:0000256" key="7">
    <source>
        <dbReference type="ARBA" id="ARBA00023015"/>
    </source>
</evidence>
<evidence type="ECO:0000256" key="12">
    <source>
        <dbReference type="ARBA" id="ARBA00065154"/>
    </source>
</evidence>
<dbReference type="Pfam" id="PF00850">
    <property type="entry name" value="Hist_deacetyl"/>
    <property type="match status" value="1"/>
</dbReference>
<evidence type="ECO:0000256" key="10">
    <source>
        <dbReference type="ARBA" id="ARBA00048287"/>
    </source>
</evidence>
<evidence type="ECO:0000256" key="4">
    <source>
        <dbReference type="ARBA" id="ARBA00022491"/>
    </source>
</evidence>
<organism evidence="15 16">
    <name type="scientific">Frankliniella occidentalis</name>
    <name type="common">Western flower thrips</name>
    <name type="synonym">Euthrips occidentalis</name>
    <dbReference type="NCBI Taxonomy" id="133901"/>
    <lineage>
        <taxon>Eukaryota</taxon>
        <taxon>Metazoa</taxon>
        <taxon>Ecdysozoa</taxon>
        <taxon>Arthropoda</taxon>
        <taxon>Hexapoda</taxon>
        <taxon>Insecta</taxon>
        <taxon>Pterygota</taxon>
        <taxon>Neoptera</taxon>
        <taxon>Paraneoptera</taxon>
        <taxon>Thysanoptera</taxon>
        <taxon>Terebrantia</taxon>
        <taxon>Thripoidea</taxon>
        <taxon>Thripidae</taxon>
        <taxon>Frankliniella</taxon>
    </lineage>
</organism>
<dbReference type="InterPro" id="IPR023696">
    <property type="entry name" value="Ureohydrolase_dom_sf"/>
</dbReference>
<dbReference type="InterPro" id="IPR044150">
    <property type="entry name" value="HDAC_classIV"/>
</dbReference>
<dbReference type="GO" id="GO:0040029">
    <property type="term" value="P:epigenetic regulation of gene expression"/>
    <property type="evidence" value="ECO:0007669"/>
    <property type="project" value="TreeGrafter"/>
</dbReference>
<sequence>MENLPCSNNQTATSPDELANHLYKPIEAHQWPIVYCQKYNIKLLGIEKFHPFDAQKWGHIFEILKTKGMINEENTVQPSKAQTKDLLLVHSKEYIKSLKSSCTVARIAEMLPLIIIPNCTLQRSFLTPMRYQTGGSILAGRLALDRGWAINLGGGFHHCSKNRGGGFCPFADISLLIHFLFKYERSRVEKVMIVDLDAHQGNGHERDFCHEQNVYVMDVYNNRIYPKDHEAKRGIKRKIEIDPFTSDYEYLELVEMNLEAAFQEFRPDILVYNAGTDILEGDRLGLLSISPSGIIRRDQIVFMKARERRIPIVMLTSGGYQRCTARIIAESIINLHDIGLINGPKLC</sequence>
<keyword evidence="6" id="KW-0156">Chromatin regulator</keyword>
<comment type="subcellular location">
    <subcellularLocation>
        <location evidence="1">Nucleus</location>
    </subcellularLocation>
</comment>
<comment type="similarity">
    <text evidence="2">Belongs to the histone deacetylase family.</text>
</comment>
<dbReference type="Gene3D" id="3.40.800.20">
    <property type="entry name" value="Histone deacetylase domain"/>
    <property type="match status" value="1"/>
</dbReference>
<dbReference type="FunFam" id="3.40.800.20:FF:000009">
    <property type="entry name" value="Histone deacetylase 11"/>
    <property type="match status" value="1"/>
</dbReference>
<dbReference type="PRINTS" id="PR01270">
    <property type="entry name" value="HDASUPER"/>
</dbReference>
<keyword evidence="9" id="KW-0539">Nucleus</keyword>
<dbReference type="GeneID" id="113203177"/>
<protein>
    <recommendedName>
        <fullName evidence="13">Histone deacetylase 11</fullName>
        <ecNumber evidence="3">3.5.1.98</ecNumber>
    </recommendedName>
</protein>
<comment type="function">
    <text evidence="11">Responsible for the deacetylation of lysine residues on the N-terminal part of the core histones (H2A, H2B, H3 and H4). Histone deacetylation gives a tag for epigenetic repression and plays an important role in transcriptional regulation, cell cycle progression and developmental events. Histone deacetylases act via the formation of large multiprotein complexes.</text>
</comment>
<comment type="subunit">
    <text evidence="12">Interacts with HDAC6.</text>
</comment>
<dbReference type="PANTHER" id="PTHR10625">
    <property type="entry name" value="HISTONE DEACETYLASE HDAC1-RELATED"/>
    <property type="match status" value="1"/>
</dbReference>
<dbReference type="KEGG" id="foc:113203177"/>
<reference evidence="16" key="1">
    <citation type="submission" date="2025-08" db="UniProtKB">
        <authorList>
            <consortium name="RefSeq"/>
        </authorList>
    </citation>
    <scope>IDENTIFICATION</scope>
    <source>
        <tissue evidence="16">Whole organism</tissue>
    </source>
</reference>
<dbReference type="CDD" id="cd09993">
    <property type="entry name" value="HDAC_classIV"/>
    <property type="match status" value="1"/>
</dbReference>
<keyword evidence="8" id="KW-0804">Transcription</keyword>
<dbReference type="InterPro" id="IPR000286">
    <property type="entry name" value="HDACs"/>
</dbReference>
<evidence type="ECO:0000256" key="3">
    <source>
        <dbReference type="ARBA" id="ARBA00012111"/>
    </source>
</evidence>
<keyword evidence="15" id="KW-1185">Reference proteome</keyword>
<evidence type="ECO:0000256" key="13">
    <source>
        <dbReference type="ARBA" id="ARBA00072450"/>
    </source>
</evidence>
<gene>
    <name evidence="16" type="primary">LOC113203177</name>
</gene>
<evidence type="ECO:0000259" key="14">
    <source>
        <dbReference type="Pfam" id="PF00850"/>
    </source>
</evidence>
<evidence type="ECO:0000313" key="15">
    <source>
        <dbReference type="Proteomes" id="UP000504606"/>
    </source>
</evidence>
<name>A0A6J1S2W8_FRAOC</name>
<comment type="catalytic activity">
    <reaction evidence="10">
        <text>N(6)-acetyl-L-lysyl-[histone] + H2O = L-lysyl-[histone] + acetate</text>
        <dbReference type="Rhea" id="RHEA:58196"/>
        <dbReference type="Rhea" id="RHEA-COMP:9845"/>
        <dbReference type="Rhea" id="RHEA-COMP:11338"/>
        <dbReference type="ChEBI" id="CHEBI:15377"/>
        <dbReference type="ChEBI" id="CHEBI:29969"/>
        <dbReference type="ChEBI" id="CHEBI:30089"/>
        <dbReference type="ChEBI" id="CHEBI:61930"/>
        <dbReference type="EC" id="3.5.1.98"/>
    </reaction>
</comment>
<evidence type="ECO:0000256" key="9">
    <source>
        <dbReference type="ARBA" id="ARBA00023242"/>
    </source>
</evidence>
<dbReference type="AlphaFoldDB" id="A0A6J1S2W8"/>
<dbReference type="EC" id="3.5.1.98" evidence="3"/>
<feature type="domain" description="Histone deacetylase" evidence="14">
    <location>
        <begin position="50"/>
        <end position="329"/>
    </location>
</feature>
<evidence type="ECO:0000256" key="6">
    <source>
        <dbReference type="ARBA" id="ARBA00022853"/>
    </source>
</evidence>
<dbReference type="InterPro" id="IPR023801">
    <property type="entry name" value="His_deacetylse_dom"/>
</dbReference>
<keyword evidence="5" id="KW-0378">Hydrolase</keyword>
<evidence type="ECO:0000256" key="8">
    <source>
        <dbReference type="ARBA" id="ARBA00023163"/>
    </source>
</evidence>
<dbReference type="SUPFAM" id="SSF52768">
    <property type="entry name" value="Arginase/deacetylase"/>
    <property type="match status" value="1"/>
</dbReference>
<evidence type="ECO:0000256" key="2">
    <source>
        <dbReference type="ARBA" id="ARBA00005947"/>
    </source>
</evidence>
<keyword evidence="4" id="KW-0678">Repressor</keyword>